<evidence type="ECO:0000313" key="2">
    <source>
        <dbReference type="EMBL" id="KAK1639375.1"/>
    </source>
</evidence>
<dbReference type="AlphaFoldDB" id="A0AAI9ZX00"/>
<proteinExistence type="predicted"/>
<reference evidence="2" key="1">
    <citation type="submission" date="2021-06" db="EMBL/GenBank/DDBJ databases">
        <title>Comparative genomics, transcriptomics and evolutionary studies reveal genomic signatures of adaptation to plant cell wall in hemibiotrophic fungi.</title>
        <authorList>
            <consortium name="DOE Joint Genome Institute"/>
            <person name="Baroncelli R."/>
            <person name="Diaz J.F."/>
            <person name="Benocci T."/>
            <person name="Peng M."/>
            <person name="Battaglia E."/>
            <person name="Haridas S."/>
            <person name="Andreopoulos W."/>
            <person name="Labutti K."/>
            <person name="Pangilinan J."/>
            <person name="Floch G.L."/>
            <person name="Makela M.R."/>
            <person name="Henrissat B."/>
            <person name="Grigoriev I.V."/>
            <person name="Crouch J.A."/>
            <person name="De Vries R.P."/>
            <person name="Sukno S.A."/>
            <person name="Thon M.R."/>
        </authorList>
    </citation>
    <scope>NUCLEOTIDE SEQUENCE</scope>
    <source>
        <strain evidence="2">CBS 102054</strain>
    </source>
</reference>
<accession>A0AAI9ZX00</accession>
<name>A0AAI9ZX00_9PEZI</name>
<organism evidence="2 3">
    <name type="scientific">Colletotrichum phormii</name>
    <dbReference type="NCBI Taxonomy" id="359342"/>
    <lineage>
        <taxon>Eukaryota</taxon>
        <taxon>Fungi</taxon>
        <taxon>Dikarya</taxon>
        <taxon>Ascomycota</taxon>
        <taxon>Pezizomycotina</taxon>
        <taxon>Sordariomycetes</taxon>
        <taxon>Hypocreomycetidae</taxon>
        <taxon>Glomerellales</taxon>
        <taxon>Glomerellaceae</taxon>
        <taxon>Colletotrichum</taxon>
        <taxon>Colletotrichum acutatum species complex</taxon>
    </lineage>
</organism>
<evidence type="ECO:0000256" key="1">
    <source>
        <dbReference type="SAM" id="MobiDB-lite"/>
    </source>
</evidence>
<dbReference type="Proteomes" id="UP001243989">
    <property type="component" value="Unassembled WGS sequence"/>
</dbReference>
<dbReference type="EMBL" id="JAHMHQ010000005">
    <property type="protein sequence ID" value="KAK1639375.1"/>
    <property type="molecule type" value="Genomic_DNA"/>
</dbReference>
<dbReference type="RefSeq" id="XP_060447982.1">
    <property type="nucleotide sequence ID" value="XM_060592138.1"/>
</dbReference>
<feature type="region of interest" description="Disordered" evidence="1">
    <location>
        <begin position="276"/>
        <end position="295"/>
    </location>
</feature>
<gene>
    <name evidence="2" type="ORF">BDP81DRAFT_447079</name>
</gene>
<dbReference type="GeneID" id="85477000"/>
<protein>
    <submittedName>
        <fullName evidence="2">Uncharacterized protein</fullName>
    </submittedName>
</protein>
<comment type="caution">
    <text evidence="2">The sequence shown here is derived from an EMBL/GenBank/DDBJ whole genome shotgun (WGS) entry which is preliminary data.</text>
</comment>
<sequence>MAEEATIVLETHIYSIPTAVHSPPWTRSFHLRLAPSTATKAQILSLVRDSMTRLGRADPVVEGQITLYWTSRNGHVVSIPGGGGMNGASTAMATVTMPVWQQQPPQLMTFNVGYPALVQPQPQPQMTMDPPMPLAMTYSGGVNYLHSYGNPAAQQQQQQQQPMMFPPPYAAIVPVGQQTWIMGSPPQLGFVNVNVPTFDTGGGGGGIGAGRPVVSDVVREARLDGIAEAALGGMLEWVCGSTGLKLIVVVDADGRDVVPVVVAAPAAVVADQPLVAAPSTPSSPAAATPATPATS</sequence>
<evidence type="ECO:0000313" key="3">
    <source>
        <dbReference type="Proteomes" id="UP001243989"/>
    </source>
</evidence>
<keyword evidence="3" id="KW-1185">Reference proteome</keyword>